<accession>A0A8J6Y708</accession>
<dbReference type="CDD" id="cd03809">
    <property type="entry name" value="GT4_MtfB-like"/>
    <property type="match status" value="1"/>
</dbReference>
<dbReference type="Gene3D" id="3.40.50.2000">
    <property type="entry name" value="Glycogen Phosphorylase B"/>
    <property type="match status" value="2"/>
</dbReference>
<evidence type="ECO:0000256" key="1">
    <source>
        <dbReference type="ARBA" id="ARBA00022679"/>
    </source>
</evidence>
<evidence type="ECO:0000313" key="5">
    <source>
        <dbReference type="Proteomes" id="UP000598633"/>
    </source>
</evidence>
<proteinExistence type="predicted"/>
<organism evidence="4 5">
    <name type="scientific">Candidatus Sulfomarinibacter kjeldsenii</name>
    <dbReference type="NCBI Taxonomy" id="2885994"/>
    <lineage>
        <taxon>Bacteria</taxon>
        <taxon>Pseudomonadati</taxon>
        <taxon>Acidobacteriota</taxon>
        <taxon>Thermoanaerobaculia</taxon>
        <taxon>Thermoanaerobaculales</taxon>
        <taxon>Candidatus Sulfomarinibacteraceae</taxon>
        <taxon>Candidatus Sulfomarinibacter</taxon>
    </lineage>
</organism>
<evidence type="ECO:0000259" key="3">
    <source>
        <dbReference type="Pfam" id="PF13439"/>
    </source>
</evidence>
<dbReference type="InterPro" id="IPR028098">
    <property type="entry name" value="Glyco_trans_4-like_N"/>
</dbReference>
<evidence type="ECO:0000259" key="2">
    <source>
        <dbReference type="Pfam" id="PF00534"/>
    </source>
</evidence>
<dbReference type="Pfam" id="PF00534">
    <property type="entry name" value="Glycos_transf_1"/>
    <property type="match status" value="1"/>
</dbReference>
<reference evidence="4 5" key="1">
    <citation type="submission" date="2020-08" db="EMBL/GenBank/DDBJ databases">
        <title>Acidobacteriota in marine sediments use diverse sulfur dissimilation pathways.</title>
        <authorList>
            <person name="Wasmund K."/>
        </authorList>
    </citation>
    <scope>NUCLEOTIDE SEQUENCE [LARGE SCALE GENOMIC DNA]</scope>
    <source>
        <strain evidence="4">MAG AM3-A</strain>
    </source>
</reference>
<dbReference type="InterPro" id="IPR001296">
    <property type="entry name" value="Glyco_trans_1"/>
</dbReference>
<protein>
    <submittedName>
        <fullName evidence="4">Glycosyltransferase family 4 protein</fullName>
    </submittedName>
</protein>
<dbReference type="PANTHER" id="PTHR46401:SF2">
    <property type="entry name" value="GLYCOSYLTRANSFERASE WBBK-RELATED"/>
    <property type="match status" value="1"/>
</dbReference>
<dbReference type="GO" id="GO:0009103">
    <property type="term" value="P:lipopolysaccharide biosynthetic process"/>
    <property type="evidence" value="ECO:0007669"/>
    <property type="project" value="TreeGrafter"/>
</dbReference>
<dbReference type="SUPFAM" id="SSF53756">
    <property type="entry name" value="UDP-Glycosyltransferase/glycogen phosphorylase"/>
    <property type="match status" value="1"/>
</dbReference>
<gene>
    <name evidence="4" type="ORF">IFJ97_05300</name>
</gene>
<comment type="caution">
    <text evidence="4">The sequence shown here is derived from an EMBL/GenBank/DDBJ whole genome shotgun (WGS) entry which is preliminary data.</text>
</comment>
<dbReference type="Proteomes" id="UP000598633">
    <property type="component" value="Unassembled WGS sequence"/>
</dbReference>
<evidence type="ECO:0000313" key="4">
    <source>
        <dbReference type="EMBL" id="MBD3870759.1"/>
    </source>
</evidence>
<dbReference type="GO" id="GO:0016757">
    <property type="term" value="F:glycosyltransferase activity"/>
    <property type="evidence" value="ECO:0007669"/>
    <property type="project" value="InterPro"/>
</dbReference>
<feature type="domain" description="Glycosyl transferase family 1" evidence="2">
    <location>
        <begin position="243"/>
        <end position="397"/>
    </location>
</feature>
<feature type="domain" description="Glycosyltransferase subfamily 4-like N-terminal" evidence="3">
    <location>
        <begin position="56"/>
        <end position="227"/>
    </location>
</feature>
<dbReference type="AlphaFoldDB" id="A0A8J6Y708"/>
<keyword evidence="1" id="KW-0808">Transferase</keyword>
<name>A0A8J6Y708_9BACT</name>
<sequence>MLHRLATTFGFLVDIARDAVGTLRARWRRFQARVVHSREEIAVGVDAYPFFECMTGVGWYEWNLLAALDRRDDGIVYNLYARTFLAPDDPPPPKMPGNRTMRLRVHQIPPGFLLPTRPTLLFLRNIVEPLLRFLDGNQVVFAPNFFLHGDQEPFGRAQVATVHDLAFVAMPETVSPETLEGLRRHLPRTLYHADLLIAVSDSTAGDLVDRLGVSPRSNRTIHEGVDPGFADGAKTEPPSNISGPYLLFVSTLEPRKNVVGVLRAFRLLVEWGYQGELVMVGRWGWRTEAIRDELESSPVHGRIRHLDYVDRPQLAALYGGADALLFPSWLEGFGLPLVESMACGTPVITSGTAAMPEIAGPAAVYVDPGSPHSIASATAALLRDPQHRDRLVALGRERAQKFSWDRAAEATAQVLRDAAGLPVEGPDEFRA</sequence>
<dbReference type="EMBL" id="JACXWA010000086">
    <property type="protein sequence ID" value="MBD3870759.1"/>
    <property type="molecule type" value="Genomic_DNA"/>
</dbReference>
<dbReference type="Pfam" id="PF13439">
    <property type="entry name" value="Glyco_transf_4"/>
    <property type="match status" value="1"/>
</dbReference>
<dbReference type="PANTHER" id="PTHR46401">
    <property type="entry name" value="GLYCOSYLTRANSFERASE WBBK-RELATED"/>
    <property type="match status" value="1"/>
</dbReference>